<evidence type="ECO:0000256" key="8">
    <source>
        <dbReference type="ARBA" id="ARBA00023136"/>
    </source>
</evidence>
<dbReference type="Gene3D" id="1.50.40.10">
    <property type="entry name" value="Mitochondrial carrier domain"/>
    <property type="match status" value="1"/>
</dbReference>
<keyword evidence="11" id="KW-0808">Transferase</keyword>
<keyword evidence="11" id="KW-0418">Kinase</keyword>
<sequence length="223" mass="24436">MLGVTPMFAICFFGYGIGKKLQTPSESNGNYSLTQLFLAGMLSGVFTTVIMAPGERIKCLLQIQHSAKVKKYNGMMDCAKQLYREGGIRSVYKGTALTLMRDVPASGVYFASYEWLKRTLTPEGKTTADLGPLRTLLAGGTAGICNWIVATPPDVLKSRFQTAAPGKYSGVGDVLRELLRTEGPRALYKGIVPVMLRAFPANAACFLGYEVTMKFLDRVFPHW</sequence>
<dbReference type="EMBL" id="EU637022">
    <property type="protein sequence ID" value="ACI90386.1"/>
    <property type="molecule type" value="Genomic_DNA"/>
</dbReference>
<evidence type="ECO:0000313" key="11">
    <source>
        <dbReference type="EMBL" id="ACI90386.1"/>
    </source>
</evidence>
<feature type="repeat" description="Solcar" evidence="9">
    <location>
        <begin position="130"/>
        <end position="215"/>
    </location>
</feature>
<keyword evidence="3 10" id="KW-0813">Transport</keyword>
<proteinExistence type="inferred from homology"/>
<comment type="similarity">
    <text evidence="2 10">Belongs to the mitochondrial carrier (TC 2.A.29) family.</text>
</comment>
<dbReference type="PANTHER" id="PTHR45624:SF4">
    <property type="entry name" value="CONGESTED-LIKE TRACHEA PROTEIN-RELATED"/>
    <property type="match status" value="1"/>
</dbReference>
<keyword evidence="4 9" id="KW-0812">Transmembrane</keyword>
<evidence type="ECO:0000256" key="10">
    <source>
        <dbReference type="RuleBase" id="RU000488"/>
    </source>
</evidence>
<keyword evidence="6" id="KW-1133">Transmembrane helix</keyword>
<comment type="subcellular location">
    <subcellularLocation>
        <location evidence="1">Mitochondrion membrane</location>
        <topology evidence="1">Multi-pass membrane protein</topology>
    </subcellularLocation>
</comment>
<feature type="repeat" description="Solcar" evidence="9">
    <location>
        <begin position="31"/>
        <end position="119"/>
    </location>
</feature>
<evidence type="ECO:0000256" key="1">
    <source>
        <dbReference type="ARBA" id="ARBA00004225"/>
    </source>
</evidence>
<evidence type="ECO:0000256" key="5">
    <source>
        <dbReference type="ARBA" id="ARBA00022737"/>
    </source>
</evidence>
<accession>B6S366</accession>
<keyword evidence="5" id="KW-0677">Repeat</keyword>
<dbReference type="GO" id="GO:0031966">
    <property type="term" value="C:mitochondrial membrane"/>
    <property type="evidence" value="ECO:0007669"/>
    <property type="project" value="UniProtKB-SubCell"/>
</dbReference>
<dbReference type="GO" id="GO:0006839">
    <property type="term" value="P:mitochondrial transport"/>
    <property type="evidence" value="ECO:0007669"/>
    <property type="project" value="TreeGrafter"/>
</dbReference>
<dbReference type="InterPro" id="IPR023395">
    <property type="entry name" value="MCP_dom_sf"/>
</dbReference>
<dbReference type="SUPFAM" id="SSF103506">
    <property type="entry name" value="Mitochondrial carrier"/>
    <property type="match status" value="1"/>
</dbReference>
<evidence type="ECO:0000256" key="7">
    <source>
        <dbReference type="ARBA" id="ARBA00023128"/>
    </source>
</evidence>
<name>B6S366_PHIRO</name>
<evidence type="ECO:0000256" key="4">
    <source>
        <dbReference type="ARBA" id="ARBA00022692"/>
    </source>
</evidence>
<dbReference type="PANTHER" id="PTHR45624">
    <property type="entry name" value="MITOCHONDRIAL BASIC AMINO ACIDS TRANSPORTER-RELATED"/>
    <property type="match status" value="1"/>
</dbReference>
<organism evidence="11">
    <name type="scientific">Philodina roseola</name>
    <name type="common">Rotifer</name>
    <dbReference type="NCBI Taxonomy" id="96448"/>
    <lineage>
        <taxon>Eukaryota</taxon>
        <taxon>Metazoa</taxon>
        <taxon>Spiralia</taxon>
        <taxon>Gnathifera</taxon>
        <taxon>Rotifera</taxon>
        <taxon>Eurotatoria</taxon>
        <taxon>Bdelloidea</taxon>
        <taxon>Philodinida</taxon>
        <taxon>Philodinidae</taxon>
        <taxon>Philodina</taxon>
    </lineage>
</organism>
<dbReference type="PROSITE" id="PS50920">
    <property type="entry name" value="SOLCAR"/>
    <property type="match status" value="2"/>
</dbReference>
<evidence type="ECO:0000256" key="2">
    <source>
        <dbReference type="ARBA" id="ARBA00006375"/>
    </source>
</evidence>
<evidence type="ECO:0000256" key="6">
    <source>
        <dbReference type="ARBA" id="ARBA00022989"/>
    </source>
</evidence>
<keyword evidence="8 9" id="KW-0472">Membrane</keyword>
<dbReference type="GO" id="GO:0015227">
    <property type="term" value="F:O-acyl-L-carnitine transmembrane transporter activity"/>
    <property type="evidence" value="ECO:0007669"/>
    <property type="project" value="TreeGrafter"/>
</dbReference>
<dbReference type="Pfam" id="PF00153">
    <property type="entry name" value="Mito_carr"/>
    <property type="match status" value="2"/>
</dbReference>
<protein>
    <submittedName>
        <fullName evidence="11">cAMP-dependent protein kinase typeII-alpha regulatory subunit-like protein</fullName>
    </submittedName>
</protein>
<dbReference type="GO" id="GO:0016301">
    <property type="term" value="F:kinase activity"/>
    <property type="evidence" value="ECO:0007669"/>
    <property type="project" value="UniProtKB-KW"/>
</dbReference>
<reference evidence="11" key="1">
    <citation type="submission" date="2008-04" db="EMBL/GenBank/DDBJ databases">
        <title>Hox genes are not clustered in the bdelloid rotifer Philodina roseola.</title>
        <authorList>
            <person name="Mark Welch J.L."/>
            <person name="Mark Welch D.B."/>
        </authorList>
    </citation>
    <scope>NUCLEOTIDE SEQUENCE</scope>
</reference>
<dbReference type="InterPro" id="IPR018108">
    <property type="entry name" value="MCP_transmembrane"/>
</dbReference>
<evidence type="ECO:0000256" key="3">
    <source>
        <dbReference type="ARBA" id="ARBA00022448"/>
    </source>
</evidence>
<keyword evidence="7" id="KW-0496">Mitochondrion</keyword>
<dbReference type="InterPro" id="IPR050567">
    <property type="entry name" value="Mitochondrial_Carrier"/>
</dbReference>
<dbReference type="AlphaFoldDB" id="B6S366"/>
<dbReference type="GO" id="GO:1902603">
    <property type="term" value="P:carnitine transmembrane transport"/>
    <property type="evidence" value="ECO:0007669"/>
    <property type="project" value="TreeGrafter"/>
</dbReference>
<evidence type="ECO:0000256" key="9">
    <source>
        <dbReference type="PROSITE-ProRule" id="PRU00282"/>
    </source>
</evidence>